<accession>A0A2T4A861</accession>
<gene>
    <name evidence="1" type="ORF">M431DRAFT_459006</name>
</gene>
<evidence type="ECO:0000313" key="1">
    <source>
        <dbReference type="EMBL" id="PTB53183.1"/>
    </source>
</evidence>
<protein>
    <submittedName>
        <fullName evidence="1">Uncharacterized protein</fullName>
    </submittedName>
</protein>
<organism evidence="1 2">
    <name type="scientific">Trichoderma harzianum CBS 226.95</name>
    <dbReference type="NCBI Taxonomy" id="983964"/>
    <lineage>
        <taxon>Eukaryota</taxon>
        <taxon>Fungi</taxon>
        <taxon>Dikarya</taxon>
        <taxon>Ascomycota</taxon>
        <taxon>Pezizomycotina</taxon>
        <taxon>Sordariomycetes</taxon>
        <taxon>Hypocreomycetidae</taxon>
        <taxon>Hypocreales</taxon>
        <taxon>Hypocreaceae</taxon>
        <taxon>Trichoderma</taxon>
    </lineage>
</organism>
<sequence>MADVNGNPESNAVLYSICHDSISSCPTSHNLISPANSGPSAKLLQSSTIINLLTSYTSGSAKTLNPTIFYNTSITSIYIFGSPLRLEYFPPASNTANLPRLMRRRLSWPFLALSHTDISDTHCQPFSVWICSHVRQVNPKPGEVAQLGRSRRYKWKASKLQRSVRRWRSSPERLPC</sequence>
<keyword evidence="2" id="KW-1185">Reference proteome</keyword>
<name>A0A2T4A861_TRIHA</name>
<evidence type="ECO:0000313" key="2">
    <source>
        <dbReference type="Proteomes" id="UP000241690"/>
    </source>
</evidence>
<reference evidence="1 2" key="1">
    <citation type="submission" date="2016-07" db="EMBL/GenBank/DDBJ databases">
        <title>Multiple horizontal gene transfer events from other fungi enriched the ability of initially mycotrophic Trichoderma (Ascomycota) to feed on dead plant biomass.</title>
        <authorList>
            <consortium name="DOE Joint Genome Institute"/>
            <person name="Aerts A."/>
            <person name="Atanasova L."/>
            <person name="Chenthamara K."/>
            <person name="Zhang J."/>
            <person name="Grujic M."/>
            <person name="Henrissat B."/>
            <person name="Kuo A."/>
            <person name="Salamov A."/>
            <person name="Lipzen A."/>
            <person name="Labutti K."/>
            <person name="Barry K."/>
            <person name="Miao Y."/>
            <person name="Rahimi M.J."/>
            <person name="Shen Q."/>
            <person name="Grigoriev I.V."/>
            <person name="Kubicek C.P."/>
            <person name="Druzhinina I.S."/>
        </authorList>
    </citation>
    <scope>NUCLEOTIDE SEQUENCE [LARGE SCALE GENOMIC DNA]</scope>
    <source>
        <strain evidence="1 2">CBS 226.95</strain>
    </source>
</reference>
<proteinExistence type="predicted"/>
<dbReference type="Proteomes" id="UP000241690">
    <property type="component" value="Unassembled WGS sequence"/>
</dbReference>
<dbReference type="AlphaFoldDB" id="A0A2T4A861"/>
<dbReference type="GeneID" id="36623907"/>
<dbReference type="RefSeq" id="XP_024772860.1">
    <property type="nucleotide sequence ID" value="XM_024915340.1"/>
</dbReference>
<dbReference type="EMBL" id="KZ679682">
    <property type="protein sequence ID" value="PTB53183.1"/>
    <property type="molecule type" value="Genomic_DNA"/>
</dbReference>